<sequence>MAVGVPVQGRPRRMAAVSRHALGRDSVQNQRQRFTSTSAGFAESFISYRYCSPSDSRAFSTASVSSSEVLQILLMV</sequence>
<dbReference type="EMBL" id="JAPVEB010000001">
    <property type="protein sequence ID" value="KAJ5283965.1"/>
    <property type="molecule type" value="Genomic_DNA"/>
</dbReference>
<reference evidence="1 2" key="1">
    <citation type="journal article" date="2023" name="IMA Fungus">
        <title>Comparative genomic study of the Penicillium genus elucidates a diverse pangenome and 15 lateral gene transfer events.</title>
        <authorList>
            <person name="Petersen C."/>
            <person name="Sorensen T."/>
            <person name="Nielsen M.R."/>
            <person name="Sondergaard T.E."/>
            <person name="Sorensen J.L."/>
            <person name="Fitzpatrick D.A."/>
            <person name="Frisvad J.C."/>
            <person name="Nielsen K.L."/>
        </authorList>
    </citation>
    <scope>NUCLEOTIDE SEQUENCE [LARGE SCALE GENOMIC DNA]</scope>
    <source>
        <strain evidence="1 2">IBT 3361</strain>
    </source>
</reference>
<evidence type="ECO:0000313" key="2">
    <source>
        <dbReference type="Proteomes" id="UP001220256"/>
    </source>
</evidence>
<name>A0ABQ8WY49_PENCH</name>
<gene>
    <name evidence="1" type="ORF">N7505_001945</name>
</gene>
<accession>A0ABQ8WY49</accession>
<evidence type="ECO:0000313" key="1">
    <source>
        <dbReference type="EMBL" id="KAJ5283965.1"/>
    </source>
</evidence>
<dbReference type="Proteomes" id="UP001220256">
    <property type="component" value="Unassembled WGS sequence"/>
</dbReference>
<proteinExistence type="predicted"/>
<comment type="caution">
    <text evidence="1">The sequence shown here is derived from an EMBL/GenBank/DDBJ whole genome shotgun (WGS) entry which is preliminary data.</text>
</comment>
<protein>
    <submittedName>
        <fullName evidence="1">Uncharacterized protein</fullName>
    </submittedName>
</protein>
<keyword evidence="2" id="KW-1185">Reference proteome</keyword>
<organism evidence="1 2">
    <name type="scientific">Penicillium chrysogenum</name>
    <name type="common">Penicillium notatum</name>
    <dbReference type="NCBI Taxonomy" id="5076"/>
    <lineage>
        <taxon>Eukaryota</taxon>
        <taxon>Fungi</taxon>
        <taxon>Dikarya</taxon>
        <taxon>Ascomycota</taxon>
        <taxon>Pezizomycotina</taxon>
        <taxon>Eurotiomycetes</taxon>
        <taxon>Eurotiomycetidae</taxon>
        <taxon>Eurotiales</taxon>
        <taxon>Aspergillaceae</taxon>
        <taxon>Penicillium</taxon>
        <taxon>Penicillium chrysogenum species complex</taxon>
    </lineage>
</organism>